<evidence type="ECO:0000313" key="2">
    <source>
        <dbReference type="EMBL" id="GEL19791.1"/>
    </source>
</evidence>
<feature type="transmembrane region" description="Helical" evidence="1">
    <location>
        <begin position="20"/>
        <end position="50"/>
    </location>
</feature>
<protein>
    <submittedName>
        <fullName evidence="2">Uncharacterized protein</fullName>
    </submittedName>
</protein>
<dbReference type="EMBL" id="BJVI01000046">
    <property type="protein sequence ID" value="GEL19791.1"/>
    <property type="molecule type" value="Genomic_DNA"/>
</dbReference>
<evidence type="ECO:0000256" key="1">
    <source>
        <dbReference type="SAM" id="Phobius"/>
    </source>
</evidence>
<sequence length="95" mass="10015">MEREMTDRRTDPSLQDLNPGLLLGAALMLAVGGVLGLAGIALGGAAVIAASRRWYHRADLPPSQLAKLKWEQAKAAAGAGAGAWRDTEETRHAAR</sequence>
<gene>
    <name evidence="2" type="ORF">PA7_36280</name>
</gene>
<accession>A0A511D4U7</accession>
<keyword evidence="3" id="KW-1185">Reference proteome</keyword>
<keyword evidence="1" id="KW-0812">Transmembrane</keyword>
<keyword evidence="1" id="KW-1133">Transmembrane helix</keyword>
<evidence type="ECO:0000313" key="3">
    <source>
        <dbReference type="Proteomes" id="UP000321328"/>
    </source>
</evidence>
<reference evidence="2 3" key="1">
    <citation type="submission" date="2019-07" db="EMBL/GenBank/DDBJ databases">
        <title>Whole genome shotgun sequence of Pseudonocardia asaccharolytica NBRC 16224.</title>
        <authorList>
            <person name="Hosoyama A."/>
            <person name="Uohara A."/>
            <person name="Ohji S."/>
            <person name="Ichikawa N."/>
        </authorList>
    </citation>
    <scope>NUCLEOTIDE SEQUENCE [LARGE SCALE GENOMIC DNA]</scope>
    <source>
        <strain evidence="2 3">NBRC 16224</strain>
    </source>
</reference>
<comment type="caution">
    <text evidence="2">The sequence shown here is derived from an EMBL/GenBank/DDBJ whole genome shotgun (WGS) entry which is preliminary data.</text>
</comment>
<keyword evidence="1" id="KW-0472">Membrane</keyword>
<dbReference type="AlphaFoldDB" id="A0A511D4U7"/>
<name>A0A511D4U7_9PSEU</name>
<proteinExistence type="predicted"/>
<organism evidence="2 3">
    <name type="scientific">Pseudonocardia asaccharolytica DSM 44247 = NBRC 16224</name>
    <dbReference type="NCBI Taxonomy" id="1123024"/>
    <lineage>
        <taxon>Bacteria</taxon>
        <taxon>Bacillati</taxon>
        <taxon>Actinomycetota</taxon>
        <taxon>Actinomycetes</taxon>
        <taxon>Pseudonocardiales</taxon>
        <taxon>Pseudonocardiaceae</taxon>
        <taxon>Pseudonocardia</taxon>
    </lineage>
</organism>
<dbReference type="Proteomes" id="UP000321328">
    <property type="component" value="Unassembled WGS sequence"/>
</dbReference>